<evidence type="ECO:0000256" key="4">
    <source>
        <dbReference type="ARBA" id="ARBA00023065"/>
    </source>
</evidence>
<reference evidence="8 9" key="1">
    <citation type="submission" date="2018-01" db="EMBL/GenBank/DDBJ databases">
        <title>Metagenomic assembled genomes from two thermal pools in the Uzon Caldera, Kamchatka, Russia.</title>
        <authorList>
            <person name="Wilkins L."/>
            <person name="Ettinger C."/>
        </authorList>
    </citation>
    <scope>NUCLEOTIDE SEQUENCE [LARGE SCALE GENOMIC DNA]</scope>
    <source>
        <strain evidence="8">ZAV-15</strain>
    </source>
</reference>
<dbReference type="PROSITE" id="PS00389">
    <property type="entry name" value="ATPASE_DELTA"/>
    <property type="match status" value="1"/>
</dbReference>
<keyword evidence="4 7" id="KW-0406">Ion transport</keyword>
<dbReference type="EMBL" id="PNIE01000086">
    <property type="protein sequence ID" value="PMP61364.1"/>
    <property type="molecule type" value="Genomic_DNA"/>
</dbReference>
<keyword evidence="6 7" id="KW-0066">ATP synthesis</keyword>
<sequence>MRALAIALKYAKGLFIAGKELNKVKEFGEELKNLTSWLTEYPEILRALQSSIYPPEVKLEIMQEILKYFKVDLEVERFLRLLVERRRIQYLEEIVTMYQALLDEELGIARGEVITAFPLSEEEKRELEEALKGVLKKEVILDAKVDPEIIGGVKIRIGDYIWDGTLKSQLEKFKEIIIKGV</sequence>
<evidence type="ECO:0000256" key="3">
    <source>
        <dbReference type="ARBA" id="ARBA00022781"/>
    </source>
</evidence>
<keyword evidence="5 7" id="KW-0472">Membrane</keyword>
<dbReference type="InterPro" id="IPR020781">
    <property type="entry name" value="ATPase_OSCP/d_CS"/>
</dbReference>
<evidence type="ECO:0000313" key="8">
    <source>
        <dbReference type="EMBL" id="PMP61364.1"/>
    </source>
</evidence>
<comment type="caution">
    <text evidence="8">The sequence shown here is derived from an EMBL/GenBank/DDBJ whole genome shotgun (WGS) entry which is preliminary data.</text>
</comment>
<keyword evidence="7" id="KW-0139">CF(1)</keyword>
<evidence type="ECO:0000256" key="6">
    <source>
        <dbReference type="ARBA" id="ARBA00023310"/>
    </source>
</evidence>
<dbReference type="GO" id="GO:0045259">
    <property type="term" value="C:proton-transporting ATP synthase complex"/>
    <property type="evidence" value="ECO:0007669"/>
    <property type="project" value="UniProtKB-KW"/>
</dbReference>
<evidence type="ECO:0000256" key="5">
    <source>
        <dbReference type="ARBA" id="ARBA00023136"/>
    </source>
</evidence>
<protein>
    <recommendedName>
        <fullName evidence="7">ATP synthase subunit delta</fullName>
    </recommendedName>
    <alternativeName>
        <fullName evidence="7">ATP synthase F(1) sector subunit delta</fullName>
    </alternativeName>
    <alternativeName>
        <fullName evidence="7">F-type ATPase subunit delta</fullName>
        <shortName evidence="7">F-ATPase subunit delta</shortName>
    </alternativeName>
</protein>
<keyword evidence="3 7" id="KW-0375">Hydrogen ion transport</keyword>
<evidence type="ECO:0000256" key="2">
    <source>
        <dbReference type="ARBA" id="ARBA00022448"/>
    </source>
</evidence>
<evidence type="ECO:0000256" key="7">
    <source>
        <dbReference type="HAMAP-Rule" id="MF_01416"/>
    </source>
</evidence>
<dbReference type="PANTHER" id="PTHR11910">
    <property type="entry name" value="ATP SYNTHASE DELTA CHAIN"/>
    <property type="match status" value="1"/>
</dbReference>
<dbReference type="PRINTS" id="PR00125">
    <property type="entry name" value="ATPASEDELTA"/>
</dbReference>
<organism evidence="8 9">
    <name type="scientific">Caldimicrobium thiodismutans</name>
    <dbReference type="NCBI Taxonomy" id="1653476"/>
    <lineage>
        <taxon>Bacteria</taxon>
        <taxon>Pseudomonadati</taxon>
        <taxon>Thermodesulfobacteriota</taxon>
        <taxon>Thermodesulfobacteria</taxon>
        <taxon>Thermodesulfobacteriales</taxon>
        <taxon>Thermodesulfobacteriaceae</taxon>
        <taxon>Caldimicrobium</taxon>
    </lineage>
</organism>
<comment type="function">
    <text evidence="7">F(1)F(0) ATP synthase produces ATP from ADP in the presence of a proton or sodium gradient. F-type ATPases consist of two structural domains, F(1) containing the extramembraneous catalytic core and F(0) containing the membrane proton channel, linked together by a central stalk and a peripheral stalk. During catalysis, ATP synthesis in the catalytic domain of F(1) is coupled via a rotary mechanism of the central stalk subunits to proton translocation.</text>
</comment>
<gene>
    <name evidence="7 8" type="primary">atpH</name>
    <name evidence="8" type="ORF">C0197_05855</name>
</gene>
<accession>A0A2N7PIB7</accession>
<proteinExistence type="inferred from homology"/>
<evidence type="ECO:0000256" key="1">
    <source>
        <dbReference type="ARBA" id="ARBA00004370"/>
    </source>
</evidence>
<evidence type="ECO:0000313" key="9">
    <source>
        <dbReference type="Proteomes" id="UP000235731"/>
    </source>
</evidence>
<comment type="subcellular location">
    <subcellularLocation>
        <location evidence="7">Cell membrane</location>
        <topology evidence="7">Peripheral membrane protein</topology>
    </subcellularLocation>
    <subcellularLocation>
        <location evidence="1">Membrane</location>
    </subcellularLocation>
</comment>
<comment type="similarity">
    <text evidence="7">Belongs to the ATPase delta chain family.</text>
</comment>
<dbReference type="InterPro" id="IPR000711">
    <property type="entry name" value="ATPase_OSCP/dsu"/>
</dbReference>
<dbReference type="SUPFAM" id="SSF47928">
    <property type="entry name" value="N-terminal domain of the delta subunit of the F1F0-ATP synthase"/>
    <property type="match status" value="1"/>
</dbReference>
<dbReference type="InterPro" id="IPR026015">
    <property type="entry name" value="ATP_synth_OSCP/delta_N_sf"/>
</dbReference>
<dbReference type="AlphaFoldDB" id="A0A2N7PIB7"/>
<keyword evidence="7" id="KW-1003">Cell membrane</keyword>
<dbReference type="GO" id="GO:0046933">
    <property type="term" value="F:proton-transporting ATP synthase activity, rotational mechanism"/>
    <property type="evidence" value="ECO:0007669"/>
    <property type="project" value="UniProtKB-UniRule"/>
</dbReference>
<dbReference type="HAMAP" id="MF_01416">
    <property type="entry name" value="ATP_synth_delta_bact"/>
    <property type="match status" value="1"/>
</dbReference>
<comment type="function">
    <text evidence="7">This protein is part of the stalk that links CF(0) to CF(1). It either transmits conformational changes from CF(0) to CF(1) or is implicated in proton conduction.</text>
</comment>
<dbReference type="Proteomes" id="UP000235731">
    <property type="component" value="Unassembled WGS sequence"/>
</dbReference>
<name>A0A2N7PIB7_9BACT</name>
<dbReference type="GO" id="GO:0005886">
    <property type="term" value="C:plasma membrane"/>
    <property type="evidence" value="ECO:0007669"/>
    <property type="project" value="UniProtKB-SubCell"/>
</dbReference>
<dbReference type="NCBIfam" id="TIGR01145">
    <property type="entry name" value="ATP_synt_delta"/>
    <property type="match status" value="1"/>
</dbReference>
<dbReference type="Pfam" id="PF00213">
    <property type="entry name" value="OSCP"/>
    <property type="match status" value="1"/>
</dbReference>
<keyword evidence="2 7" id="KW-0813">Transport</keyword>
<dbReference type="Gene3D" id="1.10.520.20">
    <property type="entry name" value="N-terminal domain of the delta subunit of the F1F0-ATP synthase"/>
    <property type="match status" value="1"/>
</dbReference>